<name>A0A7R9K9V1_TIMGE</name>
<evidence type="ECO:0000256" key="1">
    <source>
        <dbReference type="SAM" id="MobiDB-lite"/>
    </source>
</evidence>
<evidence type="ECO:0000313" key="2">
    <source>
        <dbReference type="EMBL" id="CAD7615073.1"/>
    </source>
</evidence>
<feature type="compositionally biased region" description="Basic and acidic residues" evidence="1">
    <location>
        <begin position="28"/>
        <end position="43"/>
    </location>
</feature>
<organism evidence="2">
    <name type="scientific">Timema genevievae</name>
    <name type="common">Walking stick</name>
    <dbReference type="NCBI Taxonomy" id="629358"/>
    <lineage>
        <taxon>Eukaryota</taxon>
        <taxon>Metazoa</taxon>
        <taxon>Ecdysozoa</taxon>
        <taxon>Arthropoda</taxon>
        <taxon>Hexapoda</taxon>
        <taxon>Insecta</taxon>
        <taxon>Pterygota</taxon>
        <taxon>Neoptera</taxon>
        <taxon>Polyneoptera</taxon>
        <taxon>Phasmatodea</taxon>
        <taxon>Timematodea</taxon>
        <taxon>Timematoidea</taxon>
        <taxon>Timematidae</taxon>
        <taxon>Timema</taxon>
    </lineage>
</organism>
<gene>
    <name evidence="2" type="ORF">TGEB3V08_LOCUS11503</name>
</gene>
<dbReference type="EMBL" id="OE851005">
    <property type="protein sequence ID" value="CAD7615073.1"/>
    <property type="molecule type" value="Genomic_DNA"/>
</dbReference>
<accession>A0A7R9K9V1</accession>
<proteinExistence type="predicted"/>
<dbReference type="AlphaFoldDB" id="A0A7R9K9V1"/>
<protein>
    <submittedName>
        <fullName evidence="2">Uncharacterized protein</fullName>
    </submittedName>
</protein>
<sequence length="222" mass="24576">MNVHMSTSKNNQCMPNDDPVSCETSSKSTEKKSTISCGEHKEATGIPPANIVPLPKAEMNDKRKRKAKRSEILTSVTISPGHLTTEAEDTADLLLFMDRFFDSVNGSSPVPIKGKKLRCAVTKKSEHEKFWKIAIKVSYKCPEINHDVPADSPQSYETCSCATAPRNEVVGPQSRIAVAAQTYVTGFISKKIFALTKDCETCKGELMSQQEQPQHEFIVARR</sequence>
<feature type="region of interest" description="Disordered" evidence="1">
    <location>
        <begin position="1"/>
        <end position="51"/>
    </location>
</feature>
<feature type="compositionally biased region" description="Polar residues" evidence="1">
    <location>
        <begin position="1"/>
        <end position="14"/>
    </location>
</feature>
<reference evidence="2" key="1">
    <citation type="submission" date="2020-11" db="EMBL/GenBank/DDBJ databases">
        <authorList>
            <person name="Tran Van P."/>
        </authorList>
    </citation>
    <scope>NUCLEOTIDE SEQUENCE</scope>
</reference>